<sequence>MKITNPILPGFNPDPSILRVGDDYYIATSTFEWFPGVQIHHSKDLKNWKLIAHPLNRTSQLNMAGNPNSCGVWAPCLSYHDGKFYLIFTDVKTFRGPYKDAHNYLVTADEITGEWSEPIYLNSSGFDPSIFHDDDGKKWLVNMVWDHRQEKHPFGGILLQEFSEEEGKLVGPITNIYEGTDIKLVEAPHLYKKDGYYYLMTAEGGTVLRHAVTMARSKEITGPYETDPNNPMLTSFNNPELELQRAGHASLVETQNGEWYLAHLAGRRMPTRGRCPMGRETAIQKVEWTEDGWLRLTDGTNEPNLVVEGPDLPEHPWEEVPARDDFDSEVLDVNYQFLRVDIEERGLLSLTERPGYLRLKGGESLNSHHAQSLVVRRQQSFFYTAETQLEFNPDTFQQMAGLICMYDNRNLYYLHVTWHEDLGRCIDLHSFIGGEYGEPLNQERISISDEGPVYLRAKVDYDKLRFFYSEDGENWIFTGQILDASTLSDEFEKPGGDGHFTGAFVGMCCQDLSGRKKPADFDYFEYKNRKEMDKTPTKAKDYYYVG</sequence>
<evidence type="ECO:0000313" key="9">
    <source>
        <dbReference type="Proteomes" id="UP000317557"/>
    </source>
</evidence>
<evidence type="ECO:0000256" key="6">
    <source>
        <dbReference type="RuleBase" id="RU361187"/>
    </source>
</evidence>
<gene>
    <name evidence="8" type="ORF">SAMN06265219_101303</name>
</gene>
<evidence type="ECO:0000256" key="3">
    <source>
        <dbReference type="ARBA" id="ARBA00023295"/>
    </source>
</evidence>
<evidence type="ECO:0000256" key="1">
    <source>
        <dbReference type="ARBA" id="ARBA00009865"/>
    </source>
</evidence>
<reference evidence="8 9" key="1">
    <citation type="submission" date="2017-05" db="EMBL/GenBank/DDBJ databases">
        <authorList>
            <person name="Varghese N."/>
            <person name="Submissions S."/>
        </authorList>
    </citation>
    <scope>NUCLEOTIDE SEQUENCE [LARGE SCALE GENOMIC DNA]</scope>
    <source>
        <strain evidence="8 9">DSM 21985</strain>
    </source>
</reference>
<dbReference type="InterPro" id="IPR051795">
    <property type="entry name" value="Glycosyl_Hydrlase_43"/>
</dbReference>
<organism evidence="8 9">
    <name type="scientific">Gracilimonas mengyeensis</name>
    <dbReference type="NCBI Taxonomy" id="1302730"/>
    <lineage>
        <taxon>Bacteria</taxon>
        <taxon>Pseudomonadati</taxon>
        <taxon>Balneolota</taxon>
        <taxon>Balneolia</taxon>
        <taxon>Balneolales</taxon>
        <taxon>Balneolaceae</taxon>
        <taxon>Gracilimonas</taxon>
    </lineage>
</organism>
<dbReference type="PANTHER" id="PTHR42812:SF12">
    <property type="entry name" value="BETA-XYLOSIDASE-RELATED"/>
    <property type="match status" value="1"/>
</dbReference>
<feature type="active site" description="Proton donor" evidence="4">
    <location>
        <position position="186"/>
    </location>
</feature>
<dbReference type="InterPro" id="IPR023296">
    <property type="entry name" value="Glyco_hydro_beta-prop_sf"/>
</dbReference>
<dbReference type="Gene3D" id="2.115.10.20">
    <property type="entry name" value="Glycosyl hydrolase domain, family 43"/>
    <property type="match status" value="1"/>
</dbReference>
<dbReference type="AlphaFoldDB" id="A0A521APT2"/>
<feature type="active site" description="Proton acceptor" evidence="4">
    <location>
        <position position="14"/>
    </location>
</feature>
<evidence type="ECO:0000256" key="4">
    <source>
        <dbReference type="PIRSR" id="PIRSR606710-1"/>
    </source>
</evidence>
<dbReference type="CDD" id="cd09000">
    <property type="entry name" value="GH43_SXA-like"/>
    <property type="match status" value="1"/>
</dbReference>
<evidence type="ECO:0000256" key="5">
    <source>
        <dbReference type="PIRSR" id="PIRSR606710-2"/>
    </source>
</evidence>
<dbReference type="OrthoDB" id="9801455at2"/>
<dbReference type="InterPro" id="IPR041542">
    <property type="entry name" value="GH43_C2"/>
</dbReference>
<keyword evidence="2 6" id="KW-0378">Hydrolase</keyword>
<dbReference type="SUPFAM" id="SSF49899">
    <property type="entry name" value="Concanavalin A-like lectins/glucanases"/>
    <property type="match status" value="1"/>
</dbReference>
<name>A0A521APT2_9BACT</name>
<dbReference type="GO" id="GO:0005975">
    <property type="term" value="P:carbohydrate metabolic process"/>
    <property type="evidence" value="ECO:0007669"/>
    <property type="project" value="InterPro"/>
</dbReference>
<proteinExistence type="inferred from homology"/>
<dbReference type="RefSeq" id="WP_142452814.1">
    <property type="nucleotide sequence ID" value="NZ_FXTP01000001.1"/>
</dbReference>
<comment type="similarity">
    <text evidence="1 6">Belongs to the glycosyl hydrolase 43 family.</text>
</comment>
<dbReference type="Pfam" id="PF17851">
    <property type="entry name" value="GH43_C2"/>
    <property type="match status" value="1"/>
</dbReference>
<dbReference type="InterPro" id="IPR013320">
    <property type="entry name" value="ConA-like_dom_sf"/>
</dbReference>
<evidence type="ECO:0000259" key="7">
    <source>
        <dbReference type="Pfam" id="PF17851"/>
    </source>
</evidence>
<dbReference type="InterPro" id="IPR006710">
    <property type="entry name" value="Glyco_hydro_43"/>
</dbReference>
<evidence type="ECO:0000256" key="2">
    <source>
        <dbReference type="ARBA" id="ARBA00022801"/>
    </source>
</evidence>
<protein>
    <submittedName>
        <fullName evidence="8">Xylan 1,4-beta-xylosidase</fullName>
    </submittedName>
</protein>
<feature type="site" description="Important for catalytic activity, responsible for pKa modulation of the active site Glu and correct orientation of both the proton donor and substrate" evidence="5">
    <location>
        <position position="127"/>
    </location>
</feature>
<keyword evidence="3 6" id="KW-0326">Glycosidase</keyword>
<feature type="domain" description="Beta-xylosidase C-terminal Concanavalin A-like" evidence="7">
    <location>
        <begin position="323"/>
        <end position="527"/>
    </location>
</feature>
<dbReference type="EMBL" id="FXTP01000001">
    <property type="protein sequence ID" value="SMO36828.1"/>
    <property type="molecule type" value="Genomic_DNA"/>
</dbReference>
<evidence type="ECO:0000313" key="8">
    <source>
        <dbReference type="EMBL" id="SMO36828.1"/>
    </source>
</evidence>
<keyword evidence="9" id="KW-1185">Reference proteome</keyword>
<dbReference type="GO" id="GO:0004553">
    <property type="term" value="F:hydrolase activity, hydrolyzing O-glycosyl compounds"/>
    <property type="evidence" value="ECO:0007669"/>
    <property type="project" value="InterPro"/>
</dbReference>
<dbReference type="PANTHER" id="PTHR42812">
    <property type="entry name" value="BETA-XYLOSIDASE"/>
    <property type="match status" value="1"/>
</dbReference>
<dbReference type="Proteomes" id="UP000317557">
    <property type="component" value="Unassembled WGS sequence"/>
</dbReference>
<dbReference type="Pfam" id="PF04616">
    <property type="entry name" value="Glyco_hydro_43"/>
    <property type="match status" value="1"/>
</dbReference>
<accession>A0A521APT2</accession>
<dbReference type="SUPFAM" id="SSF75005">
    <property type="entry name" value="Arabinanase/levansucrase/invertase"/>
    <property type="match status" value="1"/>
</dbReference>
<dbReference type="Gene3D" id="2.60.120.200">
    <property type="match status" value="1"/>
</dbReference>